<proteinExistence type="predicted"/>
<dbReference type="Pfam" id="PF00543">
    <property type="entry name" value="P-II"/>
    <property type="match status" value="1"/>
</dbReference>
<dbReference type="SUPFAM" id="SSF54913">
    <property type="entry name" value="GlnB-like"/>
    <property type="match status" value="1"/>
</dbReference>
<sequence>MDGLKLYTVKKVEIVVGGEHLKFVKTLLDDVRVSGYTIIPNVSGKGHSGFHEGHLMFNDVNTLVMVITVVPETWVETILAGLAPLFERYSGVVFVSDVQVSRREYFGEDAKRTL</sequence>
<gene>
    <name evidence="1" type="ORF">Y981_11815</name>
</gene>
<dbReference type="AlphaFoldDB" id="A0A059XVN3"/>
<dbReference type="KEGG" id="lfp:Y981_11815"/>
<reference evidence="1 2" key="2">
    <citation type="journal article" date="2015" name="Biomed. Res. Int.">
        <title>Effects of Arsenite Resistance on the Growth and Functional Gene Expression of Leptospirillum ferriphilum and Acidithiobacillus thiooxidans in Pure Culture and Coculture.</title>
        <authorList>
            <person name="Jiang H."/>
            <person name="Liang Y."/>
            <person name="Yin H."/>
            <person name="Xiao Y."/>
            <person name="Guo X."/>
            <person name="Xu Y."/>
            <person name="Hu Q."/>
            <person name="Liu H."/>
            <person name="Liu X."/>
        </authorList>
    </citation>
    <scope>NUCLEOTIDE SEQUENCE [LARGE SCALE GENOMIC DNA]</scope>
    <source>
        <strain evidence="1 2">YSK</strain>
    </source>
</reference>
<accession>A0A059XVN3</accession>
<dbReference type="InterPro" id="IPR015867">
    <property type="entry name" value="N-reg_PII/ATP_PRibTrfase_C"/>
</dbReference>
<name>A0A059XVN3_9BACT</name>
<dbReference type="InterPro" id="IPR011322">
    <property type="entry name" value="N-reg_PII-like_a/b"/>
</dbReference>
<organism evidence="1 2">
    <name type="scientific">Leptospirillum ferriphilum YSK</name>
    <dbReference type="NCBI Taxonomy" id="1441628"/>
    <lineage>
        <taxon>Bacteria</taxon>
        <taxon>Pseudomonadati</taxon>
        <taxon>Nitrospirota</taxon>
        <taxon>Nitrospiria</taxon>
        <taxon>Nitrospirales</taxon>
        <taxon>Nitrospiraceae</taxon>
        <taxon>Leptospirillum</taxon>
    </lineage>
</organism>
<dbReference type="EMBL" id="CP007243">
    <property type="protein sequence ID" value="AIA31170.1"/>
    <property type="molecule type" value="Genomic_DNA"/>
</dbReference>
<dbReference type="InterPro" id="IPR002187">
    <property type="entry name" value="N-reg_PII"/>
</dbReference>
<protein>
    <submittedName>
        <fullName evidence="1">Nitrogen regulatory protein P-II</fullName>
    </submittedName>
</protein>
<dbReference type="SMART" id="SM00938">
    <property type="entry name" value="P-II"/>
    <property type="match status" value="1"/>
</dbReference>
<dbReference type="GO" id="GO:0030234">
    <property type="term" value="F:enzyme regulator activity"/>
    <property type="evidence" value="ECO:0007669"/>
    <property type="project" value="InterPro"/>
</dbReference>
<evidence type="ECO:0000313" key="1">
    <source>
        <dbReference type="EMBL" id="AIA31170.1"/>
    </source>
</evidence>
<dbReference type="Proteomes" id="UP000027059">
    <property type="component" value="Chromosome"/>
</dbReference>
<dbReference type="PROSITE" id="PS51343">
    <property type="entry name" value="PII_GLNB_DOM"/>
    <property type="match status" value="1"/>
</dbReference>
<dbReference type="Gene3D" id="3.30.70.120">
    <property type="match status" value="1"/>
</dbReference>
<evidence type="ECO:0000313" key="2">
    <source>
        <dbReference type="Proteomes" id="UP000027059"/>
    </source>
</evidence>
<dbReference type="HOGENOM" id="CLU_173795_0_0_0"/>
<reference evidence="2" key="1">
    <citation type="submission" date="2014-02" db="EMBL/GenBank/DDBJ databases">
        <title>Complete genome sequence and comparative genomic analysis of the nitrogen-fixing bacterium Leptospirillum ferriphilum YSK.</title>
        <authorList>
            <person name="Guo X."/>
            <person name="Yin H."/>
            <person name="Liang Y."/>
            <person name="Hu Q."/>
            <person name="Ma L."/>
            <person name="Xiao Y."/>
            <person name="Zhang X."/>
            <person name="Qiu G."/>
            <person name="Liu X."/>
        </authorList>
    </citation>
    <scope>NUCLEOTIDE SEQUENCE [LARGE SCALE GENOMIC DNA]</scope>
    <source>
        <strain evidence="2">YSK</strain>
    </source>
</reference>
<dbReference type="RefSeq" id="WP_014961968.1">
    <property type="nucleotide sequence ID" value="NZ_CP007243.1"/>
</dbReference>
<dbReference type="GO" id="GO:0006808">
    <property type="term" value="P:regulation of nitrogen utilization"/>
    <property type="evidence" value="ECO:0007669"/>
    <property type="project" value="InterPro"/>
</dbReference>
<keyword evidence="2" id="KW-1185">Reference proteome</keyword>
<dbReference type="OrthoDB" id="1493510at2"/>